<comment type="subcellular location">
    <subcellularLocation>
        <location evidence="1 5">Cytoplasm</location>
    </subcellularLocation>
</comment>
<evidence type="ECO:0000259" key="7">
    <source>
        <dbReference type="Pfam" id="PF21981"/>
    </source>
</evidence>
<proteinExistence type="inferred from homology"/>
<dbReference type="PANTHER" id="PTHR33602">
    <property type="entry name" value="REGULATORY PROTEIN RECX FAMILY PROTEIN"/>
    <property type="match status" value="1"/>
</dbReference>
<protein>
    <recommendedName>
        <fullName evidence="3 5">Regulatory protein RecX</fullName>
    </recommendedName>
</protein>
<organism evidence="9 10">
    <name type="scientific">Plasticicumulans lactativorans</name>
    <dbReference type="NCBI Taxonomy" id="1133106"/>
    <lineage>
        <taxon>Bacteria</taxon>
        <taxon>Pseudomonadati</taxon>
        <taxon>Pseudomonadota</taxon>
        <taxon>Gammaproteobacteria</taxon>
        <taxon>Candidatus Competibacteraceae</taxon>
        <taxon>Plasticicumulans</taxon>
    </lineage>
</organism>
<evidence type="ECO:0000256" key="4">
    <source>
        <dbReference type="ARBA" id="ARBA00022490"/>
    </source>
</evidence>
<name>A0A4R2KSP9_9GAMM</name>
<evidence type="ECO:0000256" key="5">
    <source>
        <dbReference type="HAMAP-Rule" id="MF_01114"/>
    </source>
</evidence>
<dbReference type="InterPro" id="IPR053926">
    <property type="entry name" value="RecX_HTH_1st"/>
</dbReference>
<dbReference type="Pfam" id="PF21981">
    <property type="entry name" value="RecX_HTH3"/>
    <property type="match status" value="1"/>
</dbReference>
<comment type="caution">
    <text evidence="9">The sequence shown here is derived from an EMBL/GenBank/DDBJ whole genome shotgun (WGS) entry which is preliminary data.</text>
</comment>
<feature type="domain" description="RecX second three-helical" evidence="6">
    <location>
        <begin position="55"/>
        <end position="93"/>
    </location>
</feature>
<accession>A0A4R2KSP9</accession>
<evidence type="ECO:0000259" key="8">
    <source>
        <dbReference type="Pfam" id="PF21982"/>
    </source>
</evidence>
<feature type="domain" description="RecX first three-helical" evidence="8">
    <location>
        <begin position="9"/>
        <end position="48"/>
    </location>
</feature>
<evidence type="ECO:0000313" key="10">
    <source>
        <dbReference type="Proteomes" id="UP000295765"/>
    </source>
</evidence>
<dbReference type="OrthoDB" id="7066780at2"/>
<dbReference type="RefSeq" id="WP_132545950.1">
    <property type="nucleotide sequence ID" value="NZ_SLWY01000041.1"/>
</dbReference>
<keyword evidence="10" id="KW-1185">Reference proteome</keyword>
<dbReference type="HAMAP" id="MF_01114">
    <property type="entry name" value="RecX"/>
    <property type="match status" value="1"/>
</dbReference>
<dbReference type="InterPro" id="IPR053924">
    <property type="entry name" value="RecX_HTH_2nd"/>
</dbReference>
<feature type="domain" description="RecX third three-helical" evidence="7">
    <location>
        <begin position="104"/>
        <end position="145"/>
    </location>
</feature>
<evidence type="ECO:0000256" key="2">
    <source>
        <dbReference type="ARBA" id="ARBA00009695"/>
    </source>
</evidence>
<dbReference type="EMBL" id="SLWY01000041">
    <property type="protein sequence ID" value="TCO75767.1"/>
    <property type="molecule type" value="Genomic_DNA"/>
</dbReference>
<evidence type="ECO:0000256" key="3">
    <source>
        <dbReference type="ARBA" id="ARBA00018111"/>
    </source>
</evidence>
<dbReference type="Proteomes" id="UP000295765">
    <property type="component" value="Unassembled WGS sequence"/>
</dbReference>
<reference evidence="9 10" key="1">
    <citation type="submission" date="2019-03" db="EMBL/GenBank/DDBJ databases">
        <title>Genomic Encyclopedia of Type Strains, Phase IV (KMG-IV): sequencing the most valuable type-strain genomes for metagenomic binning, comparative biology and taxonomic classification.</title>
        <authorList>
            <person name="Goeker M."/>
        </authorList>
    </citation>
    <scope>NUCLEOTIDE SEQUENCE [LARGE SCALE GENOMIC DNA]</scope>
    <source>
        <strain evidence="9 10">DSM 25287</strain>
    </source>
</reference>
<dbReference type="Gene3D" id="1.10.10.10">
    <property type="entry name" value="Winged helix-like DNA-binding domain superfamily/Winged helix DNA-binding domain"/>
    <property type="match status" value="3"/>
</dbReference>
<gene>
    <name evidence="5" type="primary">recX</name>
    <name evidence="9" type="ORF">EV699_1419</name>
</gene>
<dbReference type="GO" id="GO:0005737">
    <property type="term" value="C:cytoplasm"/>
    <property type="evidence" value="ECO:0007669"/>
    <property type="project" value="UniProtKB-SubCell"/>
</dbReference>
<dbReference type="PANTHER" id="PTHR33602:SF1">
    <property type="entry name" value="REGULATORY PROTEIN RECX FAMILY PROTEIN"/>
    <property type="match status" value="1"/>
</dbReference>
<dbReference type="InterPro" id="IPR003783">
    <property type="entry name" value="Regulatory_RecX"/>
</dbReference>
<dbReference type="InterPro" id="IPR036388">
    <property type="entry name" value="WH-like_DNA-bd_sf"/>
</dbReference>
<dbReference type="AlphaFoldDB" id="A0A4R2KSP9"/>
<comment type="function">
    <text evidence="5">Modulates RecA activity.</text>
</comment>
<comment type="similarity">
    <text evidence="2 5">Belongs to the RecX family.</text>
</comment>
<dbReference type="GO" id="GO:0006282">
    <property type="term" value="P:regulation of DNA repair"/>
    <property type="evidence" value="ECO:0007669"/>
    <property type="project" value="UniProtKB-UniRule"/>
</dbReference>
<dbReference type="Pfam" id="PF02631">
    <property type="entry name" value="RecX_HTH2"/>
    <property type="match status" value="1"/>
</dbReference>
<evidence type="ECO:0000313" key="9">
    <source>
        <dbReference type="EMBL" id="TCO75767.1"/>
    </source>
</evidence>
<evidence type="ECO:0000256" key="1">
    <source>
        <dbReference type="ARBA" id="ARBA00004496"/>
    </source>
</evidence>
<dbReference type="Pfam" id="PF21982">
    <property type="entry name" value="RecX_HTH1"/>
    <property type="match status" value="1"/>
</dbReference>
<dbReference type="InterPro" id="IPR053925">
    <property type="entry name" value="RecX_HTH_3rd"/>
</dbReference>
<keyword evidence="4 5" id="KW-0963">Cytoplasm</keyword>
<sequence>MSSEAAAAALQAAVGLLAHREHSAAELRRKLGANGHGSAAIDAALAELAEQGLQSDARFAEAYARARFERGYGPLSIRAGLRERGVSETLASAILATFDELWMTRLAELAGRRFGNAPAADVRERARRSRFLQQRGYTPAQVARLLHEP</sequence>
<evidence type="ECO:0000259" key="6">
    <source>
        <dbReference type="Pfam" id="PF02631"/>
    </source>
</evidence>